<gene>
    <name evidence="1" type="ORF">H6P81_000175</name>
</gene>
<reference evidence="1 2" key="1">
    <citation type="submission" date="2021-07" db="EMBL/GenBank/DDBJ databases">
        <title>The Aristolochia fimbriata genome: insights into angiosperm evolution, floral development and chemical biosynthesis.</title>
        <authorList>
            <person name="Jiao Y."/>
        </authorList>
    </citation>
    <scope>NUCLEOTIDE SEQUENCE [LARGE SCALE GENOMIC DNA]</scope>
    <source>
        <strain evidence="1">IBCAS-2021</strain>
        <tissue evidence="1">Leaf</tissue>
    </source>
</reference>
<name>A0AAV7F6P0_ARIFI</name>
<organism evidence="1 2">
    <name type="scientific">Aristolochia fimbriata</name>
    <name type="common">White veined hardy Dutchman's pipe vine</name>
    <dbReference type="NCBI Taxonomy" id="158543"/>
    <lineage>
        <taxon>Eukaryota</taxon>
        <taxon>Viridiplantae</taxon>
        <taxon>Streptophyta</taxon>
        <taxon>Embryophyta</taxon>
        <taxon>Tracheophyta</taxon>
        <taxon>Spermatophyta</taxon>
        <taxon>Magnoliopsida</taxon>
        <taxon>Magnoliidae</taxon>
        <taxon>Piperales</taxon>
        <taxon>Aristolochiaceae</taxon>
        <taxon>Aristolochia</taxon>
    </lineage>
</organism>
<dbReference type="EMBL" id="JAINDJ010000002">
    <property type="protein sequence ID" value="KAG9455667.1"/>
    <property type="molecule type" value="Genomic_DNA"/>
</dbReference>
<protein>
    <submittedName>
        <fullName evidence="1">Uncharacterized protein</fullName>
    </submittedName>
</protein>
<dbReference type="Proteomes" id="UP000825729">
    <property type="component" value="Unassembled WGS sequence"/>
</dbReference>
<evidence type="ECO:0000313" key="2">
    <source>
        <dbReference type="Proteomes" id="UP000825729"/>
    </source>
</evidence>
<keyword evidence="2" id="KW-1185">Reference proteome</keyword>
<dbReference type="AlphaFoldDB" id="A0AAV7F6P0"/>
<sequence length="192" mass="21906">MEGHPCDPASTNWTFAFFEEVHHRDPEDQSGYFFRLDAKTGVPMRREFPLIIDLGNWTNVGFSSNGYLFYRSCVNPFDIDSADRSPIPVRCYVANYFTNQTMVIPSPPVLICDIHYSVVALYWVHYWKETSPCVRFGLATPRITSGVKTLCVRVKVIECQMRGTSNGNIVTKCQKRSPTPTPIRNSYILPVL</sequence>
<evidence type="ECO:0000313" key="1">
    <source>
        <dbReference type="EMBL" id="KAG9455667.1"/>
    </source>
</evidence>
<comment type="caution">
    <text evidence="1">The sequence shown here is derived from an EMBL/GenBank/DDBJ whole genome shotgun (WGS) entry which is preliminary data.</text>
</comment>
<proteinExistence type="predicted"/>
<accession>A0AAV7F6P0</accession>